<gene>
    <name evidence="2" type="ORF">HMPREF1541_10456</name>
</gene>
<dbReference type="InParanoid" id="W2S6E7"/>
<dbReference type="HOGENOM" id="CLU_636184_0_0_1"/>
<keyword evidence="3" id="KW-1185">Reference proteome</keyword>
<evidence type="ECO:0000313" key="2">
    <source>
        <dbReference type="EMBL" id="ETN44276.1"/>
    </source>
</evidence>
<dbReference type="Proteomes" id="UP000030752">
    <property type="component" value="Unassembled WGS sequence"/>
</dbReference>
<dbReference type="EMBL" id="KB822715">
    <property type="protein sequence ID" value="ETN44276.1"/>
    <property type="molecule type" value="Genomic_DNA"/>
</dbReference>
<dbReference type="VEuPathDB" id="FungiDB:HMPREF1541_10456"/>
<name>W2S6E7_CYPE1</name>
<dbReference type="GeneID" id="19977795"/>
<dbReference type="RefSeq" id="XP_008713349.1">
    <property type="nucleotide sequence ID" value="XM_008715127.1"/>
</dbReference>
<reference evidence="2 3" key="1">
    <citation type="submission" date="2013-03" db="EMBL/GenBank/DDBJ databases">
        <title>The Genome Sequence of Phialophora europaea CBS 101466.</title>
        <authorList>
            <consortium name="The Broad Institute Genomics Platform"/>
            <person name="Cuomo C."/>
            <person name="de Hoog S."/>
            <person name="Gorbushina A."/>
            <person name="Walker B."/>
            <person name="Young S.K."/>
            <person name="Zeng Q."/>
            <person name="Gargeya S."/>
            <person name="Fitzgerald M."/>
            <person name="Haas B."/>
            <person name="Abouelleil A."/>
            <person name="Allen A.W."/>
            <person name="Alvarado L."/>
            <person name="Arachchi H.M."/>
            <person name="Berlin A.M."/>
            <person name="Chapman S.B."/>
            <person name="Gainer-Dewar J."/>
            <person name="Goldberg J."/>
            <person name="Griggs A."/>
            <person name="Gujja S."/>
            <person name="Hansen M."/>
            <person name="Howarth C."/>
            <person name="Imamovic A."/>
            <person name="Ireland A."/>
            <person name="Larimer J."/>
            <person name="McCowan C."/>
            <person name="Murphy C."/>
            <person name="Pearson M."/>
            <person name="Poon T.W."/>
            <person name="Priest M."/>
            <person name="Roberts A."/>
            <person name="Saif S."/>
            <person name="Shea T."/>
            <person name="Sisk P."/>
            <person name="Sykes S."/>
            <person name="Wortman J."/>
            <person name="Nusbaum C."/>
            <person name="Birren B."/>
        </authorList>
    </citation>
    <scope>NUCLEOTIDE SEQUENCE [LARGE SCALE GENOMIC DNA]</scope>
    <source>
        <strain evidence="2 3">CBS 101466</strain>
    </source>
</reference>
<dbReference type="AlphaFoldDB" id="W2S6E7"/>
<evidence type="ECO:0000313" key="3">
    <source>
        <dbReference type="Proteomes" id="UP000030752"/>
    </source>
</evidence>
<protein>
    <submittedName>
        <fullName evidence="2">Uncharacterized protein</fullName>
    </submittedName>
</protein>
<accession>W2S6E7</accession>
<evidence type="ECO:0000256" key="1">
    <source>
        <dbReference type="SAM" id="MobiDB-lite"/>
    </source>
</evidence>
<organism evidence="2 3">
    <name type="scientific">Cyphellophora europaea (strain CBS 101466)</name>
    <name type="common">Phialophora europaea</name>
    <dbReference type="NCBI Taxonomy" id="1220924"/>
    <lineage>
        <taxon>Eukaryota</taxon>
        <taxon>Fungi</taxon>
        <taxon>Dikarya</taxon>
        <taxon>Ascomycota</taxon>
        <taxon>Pezizomycotina</taxon>
        <taxon>Eurotiomycetes</taxon>
        <taxon>Chaetothyriomycetidae</taxon>
        <taxon>Chaetothyriales</taxon>
        <taxon>Cyphellophoraceae</taxon>
        <taxon>Cyphellophora</taxon>
    </lineage>
</organism>
<proteinExistence type="predicted"/>
<sequence>MFSPNAITNGLAQFTDSVSGMPSSTSFTEFSSKNFFKVEDCLDPDQLTEYLCALVAETDLAPYTNKAIMRQLDLKCEPFAKQDRTTRHAVSRRVNKRLVELRRIPPPPASKDGRVLCKSPETLMPAPTNTSDGGNLIPEPSPVDVAATPIPAVNDGAGSARGVEPPPRLLDPPGRLLPRTVATAPIITPVMPTSSTAFTLVRSSATPSTTAVNAWASFSMAAARGEEPSPPVIKRIPAPNVALSSGELLQSDHHALHDGSVWDPNVPNTRYKEEWDAVVAAIEQAEDLDMRQRQPYINSRIFRSKMHRLCGKAQAGRDCGNPNACVTARRFHICPDFRYQDCLHGGEGMIHLGGYHSNPRCSQPRSLTPCVRPGCWQGDGMRYLHCLPTCSSFRNGKPCLKGGPPPNGTCDQGHDNADIRQALVDKYQRGS</sequence>
<feature type="region of interest" description="Disordered" evidence="1">
    <location>
        <begin position="155"/>
        <end position="175"/>
    </location>
</feature>